<reference evidence="1" key="1">
    <citation type="submission" date="2018-12" db="EMBL/GenBank/DDBJ databases">
        <authorList>
            <person name="Syme R.A."/>
            <person name="Farfan-Caceres L."/>
            <person name="Lichtenzveig J."/>
        </authorList>
    </citation>
    <scope>NUCLEOTIDE SEQUENCE</scope>
    <source>
        <strain evidence="1">Al4</strain>
    </source>
</reference>
<protein>
    <submittedName>
        <fullName evidence="1">Uncharacterized protein</fullName>
    </submittedName>
</protein>
<name>A0A8H7ISJ2_9PLEO</name>
<gene>
    <name evidence="1" type="ORF">EKO04_011521</name>
</gene>
<proteinExistence type="predicted"/>
<dbReference type="AlphaFoldDB" id="A0A8H7ISJ2"/>
<evidence type="ECO:0000313" key="1">
    <source>
        <dbReference type="EMBL" id="KAF9690559.1"/>
    </source>
</evidence>
<dbReference type="Proteomes" id="UP000651452">
    <property type="component" value="Unassembled WGS sequence"/>
</dbReference>
<dbReference type="OrthoDB" id="5229512at2759"/>
<sequence length="521" mass="58835">MYVYNTSARTYHYPRPRTPPTAQLHRLVPPPLSHRTQPMFQFHSIPPLAHPRHPPYRAMTSAAAAHPPTSTTPFRFLDLPLELREHVYSLYFRPADRLRKSPALESQGFCGGLYEFEGALFGVCRLVAREARGVWRREVRTVKLGTPWPGAVNHISSEGLVPIVCTDRRADFFNDHHALIQITAPFHQAVPEHTVVLLVDDLHLFAQTWYYSALSYPMLNDRLSTAFVLRDPDMDDVDEGDEKDIPLALQRKILLPFGQVKGLYSMHMEGFDKTVARELRTAMAIPPPTLQQSCELATQHLHTGDALLAKGAAGACEALEAYKQAFHAIHILIKGRTRRVLADTFFHAHITNGPYAGQTGMTVRVILRLRLVARTMSAHLTTSSWSEAAFWGMRSVRIMREAMDAEFENFLAELVGGDDVALVYIRAGIALYKMRCEADLFRDELADYDGEESADVESLFRDSLKHLKRGRERARAELEKYCIPRAFVRLFWDPQPQGDGSQTVNVDPTEHVGVGGVLGWF</sequence>
<reference evidence="1" key="2">
    <citation type="submission" date="2020-09" db="EMBL/GenBank/DDBJ databases">
        <title>Reference genome assembly for Australian Ascochyta lentis isolate Al4.</title>
        <authorList>
            <person name="Lee R.C."/>
            <person name="Farfan-Caceres L.M."/>
            <person name="Debler J.W."/>
            <person name="Williams A.H."/>
            <person name="Henares B.M."/>
        </authorList>
    </citation>
    <scope>NUCLEOTIDE SEQUENCE</scope>
    <source>
        <strain evidence="1">Al4</strain>
    </source>
</reference>
<organism evidence="1 2">
    <name type="scientific">Ascochyta lentis</name>
    <dbReference type="NCBI Taxonomy" id="205686"/>
    <lineage>
        <taxon>Eukaryota</taxon>
        <taxon>Fungi</taxon>
        <taxon>Dikarya</taxon>
        <taxon>Ascomycota</taxon>
        <taxon>Pezizomycotina</taxon>
        <taxon>Dothideomycetes</taxon>
        <taxon>Pleosporomycetidae</taxon>
        <taxon>Pleosporales</taxon>
        <taxon>Pleosporineae</taxon>
        <taxon>Didymellaceae</taxon>
        <taxon>Ascochyta</taxon>
    </lineage>
</organism>
<comment type="caution">
    <text evidence="1">The sequence shown here is derived from an EMBL/GenBank/DDBJ whole genome shotgun (WGS) entry which is preliminary data.</text>
</comment>
<keyword evidence="2" id="KW-1185">Reference proteome</keyword>
<dbReference type="EMBL" id="RZGK01000023">
    <property type="protein sequence ID" value="KAF9690559.1"/>
    <property type="molecule type" value="Genomic_DNA"/>
</dbReference>
<accession>A0A8H7ISJ2</accession>
<evidence type="ECO:0000313" key="2">
    <source>
        <dbReference type="Proteomes" id="UP000651452"/>
    </source>
</evidence>